<sequence>MDSLVKIYQGKETVHAVEGVNFEIREGEFVSIIGPSGSGKSTILRMIAGFEEPTEGQVVLDRIDITKRPPFDRDTNMMFQDLALFPNYTVSENIEYGPKQDGVSKKERQEMAAEMLDVVQLEGYGDRAIDELSGGEQQRVALARCMVNRPSVVLFDEPLASLDRQLRRQMTTELSDIQNRTGSTFLYVTHNQEVALSASDRVIVLNDGQIEQIGTPDELYHSPETEFVANFVGDMNMFSSDVREGSAPDNPAEIPSETITMPPGTGISDGATSMKVGIRPHDTELVTDREDVSDFYLEGTVRGVMFAGEEKIATVDTELGEFTAETNLDTDKGDTVFLSFGREDVHLFPTEVNNEH</sequence>
<feature type="region of interest" description="Disordered" evidence="11">
    <location>
        <begin position="242"/>
        <end position="264"/>
    </location>
</feature>
<keyword evidence="5 13" id="KW-0067">ATP-binding</keyword>
<proteinExistence type="inferred from homology"/>
<evidence type="ECO:0000256" key="11">
    <source>
        <dbReference type="SAM" id="MobiDB-lite"/>
    </source>
</evidence>
<dbReference type="PANTHER" id="PTHR42781">
    <property type="entry name" value="SPERMIDINE/PUTRESCINE IMPORT ATP-BINDING PROTEIN POTA"/>
    <property type="match status" value="1"/>
</dbReference>
<dbReference type="Gene3D" id="2.40.50.100">
    <property type="match status" value="1"/>
</dbReference>
<reference evidence="13 14" key="1">
    <citation type="submission" date="2022-06" db="EMBL/GenBank/DDBJ databases">
        <title>Haloarcula sp. a new haloarchaeum isolate from saline soil.</title>
        <authorList>
            <person name="Strakova D."/>
            <person name="Galisteo C."/>
            <person name="Sanchez-Porro C."/>
            <person name="Ventosa A."/>
        </authorList>
    </citation>
    <scope>NUCLEOTIDE SEQUENCE [LARGE SCALE GENOMIC DNA]</scope>
    <source>
        <strain evidence="13 14">S1CR25-12</strain>
    </source>
</reference>
<evidence type="ECO:0000256" key="2">
    <source>
        <dbReference type="ARBA" id="ARBA00022448"/>
    </source>
</evidence>
<dbReference type="Gene3D" id="3.40.50.300">
    <property type="entry name" value="P-loop containing nucleotide triphosphate hydrolases"/>
    <property type="match status" value="1"/>
</dbReference>
<accession>A0ABU2FHG0</accession>
<dbReference type="SUPFAM" id="SSF52540">
    <property type="entry name" value="P-loop containing nucleoside triphosphate hydrolases"/>
    <property type="match status" value="1"/>
</dbReference>
<dbReference type="InterPro" id="IPR008995">
    <property type="entry name" value="Mo/tungstate-bd_C_term_dom"/>
</dbReference>
<dbReference type="InterPro" id="IPR017871">
    <property type="entry name" value="ABC_transporter-like_CS"/>
</dbReference>
<evidence type="ECO:0000313" key="13">
    <source>
        <dbReference type="EMBL" id="MDS0261140.1"/>
    </source>
</evidence>
<evidence type="ECO:0000256" key="9">
    <source>
        <dbReference type="ARBA" id="ARBA00041133"/>
    </source>
</evidence>
<protein>
    <recommendedName>
        <fullName evidence="9">Molybdate/tungstate import ATP-binding protein WtpC</fullName>
        <ecNumber evidence="8">7.3.2.6</ecNumber>
    </recommendedName>
</protein>
<keyword evidence="4" id="KW-0547">Nucleotide-binding</keyword>
<dbReference type="PANTHER" id="PTHR42781:SF4">
    <property type="entry name" value="SPERMIDINE_PUTRESCINE IMPORT ATP-BINDING PROTEIN POTA"/>
    <property type="match status" value="1"/>
</dbReference>
<evidence type="ECO:0000256" key="4">
    <source>
        <dbReference type="ARBA" id="ARBA00022741"/>
    </source>
</evidence>
<dbReference type="EMBL" id="JAMQON010000005">
    <property type="protein sequence ID" value="MDS0261140.1"/>
    <property type="molecule type" value="Genomic_DNA"/>
</dbReference>
<comment type="caution">
    <text evidence="13">The sequence shown here is derived from an EMBL/GenBank/DDBJ whole genome shotgun (WGS) entry which is preliminary data.</text>
</comment>
<dbReference type="Proteomes" id="UP001259659">
    <property type="component" value="Unassembled WGS sequence"/>
</dbReference>
<dbReference type="InterPro" id="IPR012340">
    <property type="entry name" value="NA-bd_OB-fold"/>
</dbReference>
<comment type="subunit">
    <text evidence="7">The complex is composed of two ATP-binding proteins (WtpC), two transmembrane proteins (WtpB) and a solute-binding protein (WtpA).</text>
</comment>
<dbReference type="InterPro" id="IPR013611">
    <property type="entry name" value="Transp-assoc_OB_typ2"/>
</dbReference>
<evidence type="ECO:0000256" key="1">
    <source>
        <dbReference type="ARBA" id="ARBA00004202"/>
    </source>
</evidence>
<name>A0ABU2FHG0_9EURY</name>
<dbReference type="SMART" id="SM00382">
    <property type="entry name" value="AAA"/>
    <property type="match status" value="1"/>
</dbReference>
<comment type="similarity">
    <text evidence="6">Belongs to the ABC transporter superfamily. Sulfate/tungstate importer (TC 3.A.1.6) family.</text>
</comment>
<comment type="catalytic activity">
    <reaction evidence="10">
        <text>tungstate(in) + ATP + H2O = tungstate(out) + ADP + phosphate + H(+)</text>
        <dbReference type="Rhea" id="RHEA:35027"/>
        <dbReference type="ChEBI" id="CHEBI:15377"/>
        <dbReference type="ChEBI" id="CHEBI:15378"/>
        <dbReference type="ChEBI" id="CHEBI:30616"/>
        <dbReference type="ChEBI" id="CHEBI:43474"/>
        <dbReference type="ChEBI" id="CHEBI:46502"/>
        <dbReference type="ChEBI" id="CHEBI:456216"/>
        <dbReference type="EC" id="7.3.2.6"/>
    </reaction>
</comment>
<evidence type="ECO:0000256" key="6">
    <source>
        <dbReference type="ARBA" id="ARBA00038307"/>
    </source>
</evidence>
<evidence type="ECO:0000256" key="8">
    <source>
        <dbReference type="ARBA" id="ARBA00039025"/>
    </source>
</evidence>
<keyword evidence="3" id="KW-0500">Molybdenum</keyword>
<gene>
    <name evidence="13" type="ORF">NDI56_17205</name>
</gene>
<evidence type="ECO:0000256" key="7">
    <source>
        <dbReference type="ARBA" id="ARBA00038781"/>
    </source>
</evidence>
<dbReference type="Gene3D" id="2.40.50.140">
    <property type="entry name" value="Nucleic acid-binding proteins"/>
    <property type="match status" value="1"/>
</dbReference>
<evidence type="ECO:0000313" key="14">
    <source>
        <dbReference type="Proteomes" id="UP001259659"/>
    </source>
</evidence>
<dbReference type="InterPro" id="IPR050093">
    <property type="entry name" value="ABC_SmlMolc_Importer"/>
</dbReference>
<dbReference type="Pfam" id="PF00005">
    <property type="entry name" value="ABC_tran"/>
    <property type="match status" value="1"/>
</dbReference>
<evidence type="ECO:0000256" key="3">
    <source>
        <dbReference type="ARBA" id="ARBA00022505"/>
    </source>
</evidence>
<dbReference type="PROSITE" id="PS00211">
    <property type="entry name" value="ABC_TRANSPORTER_1"/>
    <property type="match status" value="1"/>
</dbReference>
<dbReference type="InterPro" id="IPR003439">
    <property type="entry name" value="ABC_transporter-like_ATP-bd"/>
</dbReference>
<dbReference type="SUPFAM" id="SSF50331">
    <property type="entry name" value="MOP-like"/>
    <property type="match status" value="1"/>
</dbReference>
<keyword evidence="14" id="KW-1185">Reference proteome</keyword>
<evidence type="ECO:0000256" key="10">
    <source>
        <dbReference type="ARBA" id="ARBA00047936"/>
    </source>
</evidence>
<dbReference type="EC" id="7.3.2.6" evidence="8"/>
<dbReference type="Pfam" id="PF08402">
    <property type="entry name" value="TOBE_2"/>
    <property type="match status" value="1"/>
</dbReference>
<keyword evidence="2" id="KW-0813">Transport</keyword>
<organism evidence="13 14">
    <name type="scientific">Haloarcula saliterrae</name>
    <dbReference type="NCBI Taxonomy" id="2950534"/>
    <lineage>
        <taxon>Archaea</taxon>
        <taxon>Methanobacteriati</taxon>
        <taxon>Methanobacteriota</taxon>
        <taxon>Stenosarchaea group</taxon>
        <taxon>Halobacteria</taxon>
        <taxon>Halobacteriales</taxon>
        <taxon>Haloarculaceae</taxon>
        <taxon>Haloarcula</taxon>
    </lineage>
</organism>
<dbReference type="RefSeq" id="WP_310920943.1">
    <property type="nucleotide sequence ID" value="NZ_JAMQON010000005.1"/>
</dbReference>
<dbReference type="InterPro" id="IPR003593">
    <property type="entry name" value="AAA+_ATPase"/>
</dbReference>
<dbReference type="PROSITE" id="PS50893">
    <property type="entry name" value="ABC_TRANSPORTER_2"/>
    <property type="match status" value="1"/>
</dbReference>
<dbReference type="InterPro" id="IPR027417">
    <property type="entry name" value="P-loop_NTPase"/>
</dbReference>
<comment type="subcellular location">
    <subcellularLocation>
        <location evidence="1">Cell membrane</location>
        <topology evidence="1">Peripheral membrane protein</topology>
    </subcellularLocation>
</comment>
<evidence type="ECO:0000256" key="5">
    <source>
        <dbReference type="ARBA" id="ARBA00022840"/>
    </source>
</evidence>
<evidence type="ECO:0000259" key="12">
    <source>
        <dbReference type="PROSITE" id="PS50893"/>
    </source>
</evidence>
<feature type="domain" description="ABC transporter" evidence="12">
    <location>
        <begin position="2"/>
        <end position="232"/>
    </location>
</feature>
<dbReference type="GO" id="GO:0005524">
    <property type="term" value="F:ATP binding"/>
    <property type="evidence" value="ECO:0007669"/>
    <property type="project" value="UniProtKB-KW"/>
</dbReference>